<evidence type="ECO:0000256" key="2">
    <source>
        <dbReference type="SAM" id="MobiDB-lite"/>
    </source>
</evidence>
<sequence>MDVSSCLKMSSLTTQSLFSYVEEENLSAIKAHLDKYREVDTRSENGQTALMLASEQGSLQIVQELIRRGANVNLDDIDCWTALISAAKEGHTEVVKELLENNANVEHRDMGGWSALMWAAYKGRVEVAHLLLEKGANPNITGQYSVYPIIWAAGRGHAEIVQLLLQHGAKVNCSDKYGTTPLIWAARKGHYDCVMHLLENGANVDQEGANSMTALIVAVRGGFPEVVKELLKRNPNMNMTDKDGNTALMIAAIEGYTEIVQDLLDAGTYVNIPDRSGDTVLIGAVRGGHVEIVRALLNKYADIDVKGQDSKTALYWAVEKSNATMVRDILQCNPDTEAYTKDGETPLIKATKMRNMEIVELLLDKGAKVSAVDKKGDTALHIAIRGRSRKLAELLLRNPKDGRLLYRPNKEGETPYNIDCTHQKSILTQIFGAKHLSPSECDGDMLGYDLYSSALADILSEPTMQPPICVGLYAQWGSGKSFLLKKLEDEMKTFAGQQVEPLFQFSWLVVVLTLLLCGSVALVLGFAVDTKLAIAVALSLLALMYIFFVLVYFGGRKGGEGWSWAWVLSTRLARHIGYLELLLKLMFVNPPELPEQTTKALPVRFLFTDYNRLSSVGGETSMAEMIATLSDACEREFGFLATRLFRVFKNDETQGKKWKKTCCVPSFVLFVLTSGCLITGMTLLAIFKVDAENLTVNAVLISMASVVGLAVLLKCRTWWRVTDSVLHSQRRRLLNAANSMHKLKSEGFMKVLKCEVELMAKMAKTIDGFTQNQTRLAVIIDGLDSCEQDKVLQMLDTVRVLFSKGPFISIFASDPHIIIKAINQNLNSVLRDSNINGHDYMRNIIHLPVFLNSRGLSTAKRLCISTPATADQLSSDAWQEDMDRKLSQNSLGEQGRLGSKTALNRRDTYRRRQMQRSVTRQMSFDLTKLLVTEDWFSDISPQTMRRLLNIVSVTGRLLRANQIIFNWDRLASWINLTEEWPYRTSWIILFLEETDGVSDQVTLRTIYERISKNIPTTKDVEPLLEIDGDIRSFEVFLSSHTPVLTARDVEMFLPCTVNLDPKLREIIADVRDAREQMHLGGVSYPTLPLQDASVRPHSTFGQQSLACSPTGSFPGSFAPTGVLPAAQPHSSYFSGLTGPQHPFYNRIKSQPFRMKQGSGSVVSSGSQVLLSSLSIDGVCEKLRHIQGLDSSMLEQYIGTIKKANVNGRVLSQCNLDELKKEMNMNFGDWHLFRSMVLEQRHMENQLLRDELGACNEQGSSVLTQLEPHRPSEAPQDMSINPENFTYSLNLSFEELSGVGLEEPARQHNAHWLANTHRTPSISSLNSQESSNDICKLTDKQQAEYRNAYQEYISHMSQLEISAAGLESPAQALSGQFLTASSEEKTKEGGQDGRKPFPKKSSKPADTIVDFSSVPDGALLDPITEEDEKSEHGSAAKIPPRRKTKGQGPSYHSIPSDEEDSGEEETDATPLLREEPWAAEPDLSLLAKRKSFISDIMLDKKSSDSGVRSSRSSSDHSLQDEENEASQEKEEKSGEKKEEEAHLIELVLESPVKKRVLPHRLSNLQDEALARMSICSDAPSDSSSPEDSWPTSAVSNLNCSPDNTALNNNINNSAQQETPDSTDCPSIIIRPGSSTETTTLPNQNLCGGHQKRASGPATDAAEERESVL</sequence>
<dbReference type="SMART" id="SM00248">
    <property type="entry name" value="ANK"/>
    <property type="match status" value="11"/>
</dbReference>
<gene>
    <name evidence="7" type="primary">LOC113117275</name>
</gene>
<accession>A0A6P6R873</accession>
<dbReference type="PRINTS" id="PR01415">
    <property type="entry name" value="ANKYRIN"/>
</dbReference>
<feature type="repeat" description="ANK" evidence="1">
    <location>
        <begin position="45"/>
        <end position="77"/>
    </location>
</feature>
<feature type="repeat" description="ANK" evidence="1">
    <location>
        <begin position="111"/>
        <end position="143"/>
    </location>
</feature>
<dbReference type="Pfam" id="PF07693">
    <property type="entry name" value="KAP_NTPase"/>
    <property type="match status" value="1"/>
</dbReference>
<dbReference type="GO" id="GO:0019887">
    <property type="term" value="F:protein kinase regulator activity"/>
    <property type="evidence" value="ECO:0007669"/>
    <property type="project" value="TreeGrafter"/>
</dbReference>
<dbReference type="InterPro" id="IPR002110">
    <property type="entry name" value="Ankyrin_rpt"/>
</dbReference>
<dbReference type="GO" id="GO:0030165">
    <property type="term" value="F:PDZ domain binding"/>
    <property type="evidence" value="ECO:0007669"/>
    <property type="project" value="TreeGrafter"/>
</dbReference>
<dbReference type="PROSITE" id="PS50297">
    <property type="entry name" value="ANK_REP_REGION"/>
    <property type="match status" value="9"/>
</dbReference>
<feature type="transmembrane region" description="Helical" evidence="3">
    <location>
        <begin position="694"/>
        <end position="713"/>
    </location>
</feature>
<dbReference type="Pfam" id="PF00023">
    <property type="entry name" value="Ank"/>
    <property type="match status" value="1"/>
</dbReference>
<dbReference type="Pfam" id="PF13637">
    <property type="entry name" value="Ank_4"/>
    <property type="match status" value="1"/>
</dbReference>
<evidence type="ECO:0000259" key="5">
    <source>
        <dbReference type="Pfam" id="PF23307"/>
    </source>
</evidence>
<dbReference type="PROSITE" id="PS50088">
    <property type="entry name" value="ANK_REPEAT"/>
    <property type="match status" value="9"/>
</dbReference>
<dbReference type="Proteomes" id="UP000515129">
    <property type="component" value="Chromosome 17"/>
</dbReference>
<feature type="transmembrane region" description="Helical" evidence="3">
    <location>
        <begin position="667"/>
        <end position="687"/>
    </location>
</feature>
<dbReference type="GeneID" id="113117275"/>
<evidence type="ECO:0000256" key="1">
    <source>
        <dbReference type="PROSITE-ProRule" id="PRU00023"/>
    </source>
</evidence>
<feature type="repeat" description="ANK" evidence="1">
    <location>
        <begin position="177"/>
        <end position="209"/>
    </location>
</feature>
<keyword evidence="3" id="KW-1133">Transmembrane helix</keyword>
<dbReference type="InterPro" id="IPR057092">
    <property type="entry name" value="SAM_KIDINS220"/>
</dbReference>
<feature type="domain" description="Kinase D-interacting substrate of 220 kDa-like SAM" evidence="5">
    <location>
        <begin position="1166"/>
        <end position="1251"/>
    </location>
</feature>
<feature type="compositionally biased region" description="Low complexity" evidence="2">
    <location>
        <begin position="1574"/>
        <end position="1591"/>
    </location>
</feature>
<feature type="region of interest" description="Disordered" evidence="2">
    <location>
        <begin position="1574"/>
        <end position="1667"/>
    </location>
</feature>
<feature type="compositionally biased region" description="Polar residues" evidence="2">
    <location>
        <begin position="1592"/>
        <end position="1605"/>
    </location>
</feature>
<evidence type="ECO:0000256" key="3">
    <source>
        <dbReference type="SAM" id="Phobius"/>
    </source>
</evidence>
<keyword evidence="6" id="KW-1185">Reference proteome</keyword>
<feature type="compositionally biased region" description="Polar residues" evidence="2">
    <location>
        <begin position="1612"/>
        <end position="1623"/>
    </location>
</feature>
<dbReference type="PANTHER" id="PTHR24116:SF1">
    <property type="entry name" value="KINASE D-INTERACTING SUBSTRATE OF 220 KDA ISOFORM X1"/>
    <property type="match status" value="1"/>
</dbReference>
<evidence type="ECO:0000313" key="6">
    <source>
        <dbReference type="Proteomes" id="UP000515129"/>
    </source>
</evidence>
<dbReference type="Pfam" id="PF12796">
    <property type="entry name" value="Ank_2"/>
    <property type="match status" value="3"/>
</dbReference>
<feature type="repeat" description="ANK" evidence="1">
    <location>
        <begin position="243"/>
        <end position="275"/>
    </location>
</feature>
<feature type="compositionally biased region" description="Basic and acidic residues" evidence="2">
    <location>
        <begin position="1381"/>
        <end position="1394"/>
    </location>
</feature>
<dbReference type="PANTHER" id="PTHR24116">
    <property type="entry name" value="KINASE D-INTERACTING SUBSTRATE OF 220 KDA"/>
    <property type="match status" value="1"/>
</dbReference>
<feature type="compositionally biased region" description="Basic and acidic residues" evidence="2">
    <location>
        <begin position="1525"/>
        <end position="1541"/>
    </location>
</feature>
<feature type="domain" description="KAP NTPase" evidence="4">
    <location>
        <begin position="448"/>
        <end position="957"/>
    </location>
</feature>
<feature type="compositionally biased region" description="Polar residues" evidence="2">
    <location>
        <begin position="1631"/>
        <end position="1644"/>
    </location>
</feature>
<keyword evidence="3" id="KW-0472">Membrane</keyword>
<feature type="transmembrane region" description="Helical" evidence="3">
    <location>
        <begin position="505"/>
        <end position="525"/>
    </location>
</feature>
<dbReference type="Gene3D" id="1.25.40.20">
    <property type="entry name" value="Ankyrin repeat-containing domain"/>
    <property type="match status" value="3"/>
</dbReference>
<evidence type="ECO:0000259" key="4">
    <source>
        <dbReference type="Pfam" id="PF07693"/>
    </source>
</evidence>
<proteinExistence type="predicted"/>
<evidence type="ECO:0000313" key="7">
    <source>
        <dbReference type="RefSeq" id="XP_026141636.1"/>
    </source>
</evidence>
<protein>
    <submittedName>
        <fullName evidence="7">Kinase D-interacting substrate of 220 kDa B-like isoform X5</fullName>
    </submittedName>
</protein>
<feature type="repeat" description="ANK" evidence="1">
    <location>
        <begin position="276"/>
        <end position="308"/>
    </location>
</feature>
<feature type="transmembrane region" description="Helical" evidence="3">
    <location>
        <begin position="532"/>
        <end position="554"/>
    </location>
</feature>
<dbReference type="InterPro" id="IPR052771">
    <property type="entry name" value="Neurotrophin_sig_adaptor"/>
</dbReference>
<keyword evidence="1" id="KW-0040">ANK repeat</keyword>
<dbReference type="FunFam" id="1.25.40.20:FF:000030">
    <property type="entry name" value="Kinase D-interacting substrate of 220 kDa"/>
    <property type="match status" value="1"/>
</dbReference>
<dbReference type="SUPFAM" id="SSF48403">
    <property type="entry name" value="Ankyrin repeat"/>
    <property type="match status" value="1"/>
</dbReference>
<reference evidence="7" key="1">
    <citation type="submission" date="2025-08" db="UniProtKB">
        <authorList>
            <consortium name="RefSeq"/>
        </authorList>
    </citation>
    <scope>IDENTIFICATION</scope>
    <source>
        <strain evidence="7">Wakin</strain>
        <tissue evidence="7">Muscle</tissue>
    </source>
</reference>
<feature type="compositionally biased region" description="Acidic residues" evidence="2">
    <location>
        <begin position="1455"/>
        <end position="1466"/>
    </location>
</feature>
<dbReference type="Pfam" id="PF23307">
    <property type="entry name" value="SAM_KIDINS220"/>
    <property type="match status" value="1"/>
</dbReference>
<keyword evidence="3" id="KW-0812">Transmembrane</keyword>
<feature type="repeat" description="ANK" evidence="1">
    <location>
        <begin position="210"/>
        <end position="242"/>
    </location>
</feature>
<feature type="repeat" description="ANK" evidence="1">
    <location>
        <begin position="144"/>
        <end position="176"/>
    </location>
</feature>
<dbReference type="FunFam" id="1.25.40.20:FF:000195">
    <property type="entry name" value="Kinase D-interacting substrate of 220 kDa"/>
    <property type="match status" value="1"/>
</dbReference>
<feature type="region of interest" description="Disordered" evidence="2">
    <location>
        <begin position="1496"/>
        <end position="1541"/>
    </location>
</feature>
<feature type="repeat" description="ANK" evidence="1">
    <location>
        <begin position="78"/>
        <end position="110"/>
    </location>
</feature>
<feature type="region of interest" description="Disordered" evidence="2">
    <location>
        <begin position="1380"/>
        <end position="1479"/>
    </location>
</feature>
<name>A0A6P6R873_CARAU</name>
<dbReference type="InterPro" id="IPR036770">
    <property type="entry name" value="Ankyrin_rpt-contain_sf"/>
</dbReference>
<dbReference type="RefSeq" id="XP_026141636.1">
    <property type="nucleotide sequence ID" value="XM_026285851.1"/>
</dbReference>
<dbReference type="InterPro" id="IPR011646">
    <property type="entry name" value="KAP_P-loop"/>
</dbReference>
<organism evidence="6 7">
    <name type="scientific">Carassius auratus</name>
    <name type="common">Goldfish</name>
    <dbReference type="NCBI Taxonomy" id="7957"/>
    <lineage>
        <taxon>Eukaryota</taxon>
        <taxon>Metazoa</taxon>
        <taxon>Chordata</taxon>
        <taxon>Craniata</taxon>
        <taxon>Vertebrata</taxon>
        <taxon>Euteleostomi</taxon>
        <taxon>Actinopterygii</taxon>
        <taxon>Neopterygii</taxon>
        <taxon>Teleostei</taxon>
        <taxon>Ostariophysi</taxon>
        <taxon>Cypriniformes</taxon>
        <taxon>Cyprinidae</taxon>
        <taxon>Cyprininae</taxon>
        <taxon>Carassius</taxon>
    </lineage>
</organism>
<feature type="repeat" description="ANK" evidence="1">
    <location>
        <begin position="342"/>
        <end position="374"/>
    </location>
</feature>